<sequence>MSLKMFKFIDEVIGVLENSKDALETASDDLSIFFEQLIIEKNEGYLNVNSRVKTKGSLKEKILRNNYYNKYKTPEELLSNLSDLIGIRLECRFVDDEANIYKIIRKYFNKIYDDGLYYNALTPNIRLDLRGKQPQKQKNGFKIYRIDGKYEVNDMSINFELQIKSLVNIFWGEIEHKIIYKNYNYMLGDTFLKDIMGSIKKNLSMIDNQLLIIFNQFNNQNTMNPQIRKNQSEKLLSKIIYDIFSTRMKNSIGFVVDFKKPCDTIMKYIFRTNNVEYVEEYVSTITKTISRLNEISQNEIEFDKEIKFERAIEFKDNFSKSIGELLVESINEEFQWNLFFRILFTIEEGNNCEDLENFISFLRNRFYCNEGFLKLPIGFTDDEALNVKECFMNIIADSFNRLDSIDFIYDDNLDKINDAIEKVIDLVNEDIEDFTQWQEKKDIYTKMLSLKILSIFNDKLNIEDIEEFINNLNRKCCKEELSELLFRYLDYMNLLSKVKPEDFLSILNKSV</sequence>
<comment type="pathway">
    <text evidence="1">Purine metabolism; ppGpp biosynthesis; ppGpp from GTP: step 1/2.</text>
</comment>
<dbReference type="RefSeq" id="WP_090038960.1">
    <property type="nucleotide sequence ID" value="NZ_FOKI01000004.1"/>
</dbReference>
<dbReference type="InterPro" id="IPR043519">
    <property type="entry name" value="NT_sf"/>
</dbReference>
<keyword evidence="4" id="KW-1185">Reference proteome</keyword>
<dbReference type="AlphaFoldDB" id="A0A1I0WA89"/>
<dbReference type="GO" id="GO:0015970">
    <property type="term" value="P:guanosine tetraphosphate biosynthetic process"/>
    <property type="evidence" value="ECO:0007669"/>
    <property type="project" value="UniProtKB-UniPathway"/>
</dbReference>
<dbReference type="Gene3D" id="3.30.460.10">
    <property type="entry name" value="Beta Polymerase, domain 2"/>
    <property type="match status" value="1"/>
</dbReference>
<dbReference type="PANTHER" id="PTHR41773">
    <property type="entry name" value="GTP PYROPHOSPHATASE-RELATED"/>
    <property type="match status" value="1"/>
</dbReference>
<gene>
    <name evidence="3" type="ORF">SAMN04488528_1004126</name>
</gene>
<dbReference type="EMBL" id="FOKI01000004">
    <property type="protein sequence ID" value="SFA84816.1"/>
    <property type="molecule type" value="Genomic_DNA"/>
</dbReference>
<dbReference type="UniPathway" id="UPA00908">
    <property type="reaction ID" value="UER00884"/>
</dbReference>
<dbReference type="SUPFAM" id="SSF81301">
    <property type="entry name" value="Nucleotidyltransferase"/>
    <property type="match status" value="1"/>
</dbReference>
<dbReference type="Proteomes" id="UP000198619">
    <property type="component" value="Unassembled WGS sequence"/>
</dbReference>
<dbReference type="PANTHER" id="PTHR41773:SF1">
    <property type="entry name" value="RELA_SPOT DOMAIN-CONTAINING PROTEIN"/>
    <property type="match status" value="1"/>
</dbReference>
<accession>A0A1I0WA89</accession>
<protein>
    <recommendedName>
        <fullName evidence="2">RelA/SpoT domain-containing protein</fullName>
    </recommendedName>
</protein>
<dbReference type="Pfam" id="PF04607">
    <property type="entry name" value="RelA_SpoT"/>
    <property type="match status" value="1"/>
</dbReference>
<evidence type="ECO:0000313" key="4">
    <source>
        <dbReference type="Proteomes" id="UP000198619"/>
    </source>
</evidence>
<dbReference type="SMART" id="SM00954">
    <property type="entry name" value="RelA_SpoT"/>
    <property type="match status" value="1"/>
</dbReference>
<evidence type="ECO:0000256" key="1">
    <source>
        <dbReference type="ARBA" id="ARBA00004976"/>
    </source>
</evidence>
<evidence type="ECO:0000313" key="3">
    <source>
        <dbReference type="EMBL" id="SFA84816.1"/>
    </source>
</evidence>
<dbReference type="OrthoDB" id="1694513at2"/>
<dbReference type="STRING" id="84698.SAMN04488528_1004126"/>
<proteinExistence type="predicted"/>
<feature type="domain" description="RelA/SpoT" evidence="2">
    <location>
        <begin position="50"/>
        <end position="186"/>
    </location>
</feature>
<evidence type="ECO:0000259" key="2">
    <source>
        <dbReference type="SMART" id="SM00954"/>
    </source>
</evidence>
<name>A0A1I0WA89_9CLOT</name>
<reference evidence="3 4" key="1">
    <citation type="submission" date="2016-10" db="EMBL/GenBank/DDBJ databases">
        <authorList>
            <person name="de Groot N.N."/>
        </authorList>
    </citation>
    <scope>NUCLEOTIDE SEQUENCE [LARGE SCALE GENOMIC DNA]</scope>
    <source>
        <strain evidence="3 4">DSM 12271</strain>
    </source>
</reference>
<dbReference type="InterPro" id="IPR007685">
    <property type="entry name" value="RelA_SpoT"/>
</dbReference>
<organism evidence="3 4">
    <name type="scientific">Clostridium frigidicarnis</name>
    <dbReference type="NCBI Taxonomy" id="84698"/>
    <lineage>
        <taxon>Bacteria</taxon>
        <taxon>Bacillati</taxon>
        <taxon>Bacillota</taxon>
        <taxon>Clostridia</taxon>
        <taxon>Eubacteriales</taxon>
        <taxon>Clostridiaceae</taxon>
        <taxon>Clostridium</taxon>
    </lineage>
</organism>